<reference evidence="1" key="1">
    <citation type="submission" date="2024-01" db="EMBL/GenBank/DDBJ databases">
        <authorList>
            <person name="Webb A."/>
        </authorList>
    </citation>
    <scope>NUCLEOTIDE SEQUENCE</scope>
    <source>
        <strain evidence="1">Pm1</strain>
    </source>
</reference>
<evidence type="ECO:0000313" key="2">
    <source>
        <dbReference type="Proteomes" id="UP001162060"/>
    </source>
</evidence>
<name>A0AAV1U7P4_9STRA</name>
<accession>A0AAV1U7P4</accession>
<proteinExistence type="predicted"/>
<gene>
    <name evidence="1" type="ORF">PM001_LOCUS15680</name>
</gene>
<comment type="caution">
    <text evidence="1">The sequence shown here is derived from an EMBL/GenBank/DDBJ whole genome shotgun (WGS) entry which is preliminary data.</text>
</comment>
<dbReference type="AlphaFoldDB" id="A0AAV1U7P4"/>
<sequence>MPEAQQRKLALQPFDEKELYHGLGCGFMEWEKEFVRQVEFAERPCGFVWPEDIKVDVLGQHLAVKAQTHYLRQVETCWDEIQTLEHAMQRLLQTFTTKISPAQSMKLFTAPKASHRN</sequence>
<protein>
    <submittedName>
        <fullName evidence="1">Uncharacterized protein</fullName>
    </submittedName>
</protein>
<dbReference type="Proteomes" id="UP001162060">
    <property type="component" value="Unassembled WGS sequence"/>
</dbReference>
<organism evidence="1 2">
    <name type="scientific">Peronospora matthiolae</name>
    <dbReference type="NCBI Taxonomy" id="2874970"/>
    <lineage>
        <taxon>Eukaryota</taxon>
        <taxon>Sar</taxon>
        <taxon>Stramenopiles</taxon>
        <taxon>Oomycota</taxon>
        <taxon>Peronosporomycetes</taxon>
        <taxon>Peronosporales</taxon>
        <taxon>Peronosporaceae</taxon>
        <taxon>Peronospora</taxon>
    </lineage>
</organism>
<evidence type="ECO:0000313" key="1">
    <source>
        <dbReference type="EMBL" id="CAK7930530.1"/>
    </source>
</evidence>
<dbReference type="EMBL" id="CAKLBY020000168">
    <property type="protein sequence ID" value="CAK7930530.1"/>
    <property type="molecule type" value="Genomic_DNA"/>
</dbReference>